<accession>A0A6A5Z3I0</accession>
<evidence type="ECO:0000313" key="3">
    <source>
        <dbReference type="Proteomes" id="UP000799770"/>
    </source>
</evidence>
<dbReference type="Proteomes" id="UP000799770">
    <property type="component" value="Unassembled WGS sequence"/>
</dbReference>
<evidence type="ECO:0000313" key="2">
    <source>
        <dbReference type="EMBL" id="KAF2113616.1"/>
    </source>
</evidence>
<feature type="compositionally biased region" description="Basic residues" evidence="1">
    <location>
        <begin position="1"/>
        <end position="10"/>
    </location>
</feature>
<dbReference type="OrthoDB" id="3690497at2759"/>
<name>A0A6A5Z3I0_9PLEO</name>
<protein>
    <recommendedName>
        <fullName evidence="4">F-box domain-containing protein</fullName>
    </recommendedName>
</protein>
<keyword evidence="3" id="KW-1185">Reference proteome</keyword>
<evidence type="ECO:0008006" key="4">
    <source>
        <dbReference type="Google" id="ProtNLM"/>
    </source>
</evidence>
<dbReference type="AlphaFoldDB" id="A0A6A5Z3I0"/>
<feature type="region of interest" description="Disordered" evidence="1">
    <location>
        <begin position="1"/>
        <end position="31"/>
    </location>
</feature>
<proteinExistence type="predicted"/>
<evidence type="ECO:0000256" key="1">
    <source>
        <dbReference type="SAM" id="MobiDB-lite"/>
    </source>
</evidence>
<sequence length="579" mass="66103">MPKTRTKRKVPPQAAPPPSKGLQRGRASKKKAEAIGGQAGLSRLDALPDELLLNVLGHLERPEPFARPMYTRHDVLRAFRSLSLTNRHLNALALDFLYSSVDSDFYPHRRKLVQTLVANPELARRVKIIRWDEQWGCYSRTAPYKPTSRDTRLLRHSLKQLDIPDRARWVEAYSSGRSEELLRVALLHTPNVRELHLGHDSFYRSTDNPYKSTCVPLLLNAVNGKPIGLSPNYEHLHTLSLRVTGMHYRDYSTVFDLASIKNLALVAMDDTNDFGTVDLHGPSGVTHLSLLESYVDSANLAVLIRRCRELQGFSFSFDPEQVFAITHDNEPLAHFVWPQVRAALLRHKDSLTEIDIDDHSYEGDATRDPLPIGSFKEFTKLASLGVPFEVLRAKDGTEEPTELAAILPGSLRRLDLTVFEEEEDTHDCYYSIAPLFRPLDPPLGSLQHINIRAHRIEHLGCLRFRELYGVSRHSEVKLTVERESEHYEDFDDPEFDTESEFDEYDSELDWDHPFYDDYLDEDELEDEMMDYLYDEMLGGHYHMHLFGGVVNPLLQAPPPPLAFDPGHHLGVHPPGDLDD</sequence>
<dbReference type="EMBL" id="ML977327">
    <property type="protein sequence ID" value="KAF2113616.1"/>
    <property type="molecule type" value="Genomic_DNA"/>
</dbReference>
<organism evidence="2 3">
    <name type="scientific">Lophiotrema nucula</name>
    <dbReference type="NCBI Taxonomy" id="690887"/>
    <lineage>
        <taxon>Eukaryota</taxon>
        <taxon>Fungi</taxon>
        <taxon>Dikarya</taxon>
        <taxon>Ascomycota</taxon>
        <taxon>Pezizomycotina</taxon>
        <taxon>Dothideomycetes</taxon>
        <taxon>Pleosporomycetidae</taxon>
        <taxon>Pleosporales</taxon>
        <taxon>Lophiotremataceae</taxon>
        <taxon>Lophiotrema</taxon>
    </lineage>
</organism>
<gene>
    <name evidence="2" type="ORF">BDV96DRAFT_578130</name>
</gene>
<reference evidence="2" key="1">
    <citation type="journal article" date="2020" name="Stud. Mycol.">
        <title>101 Dothideomycetes genomes: a test case for predicting lifestyles and emergence of pathogens.</title>
        <authorList>
            <person name="Haridas S."/>
            <person name="Albert R."/>
            <person name="Binder M."/>
            <person name="Bloem J."/>
            <person name="Labutti K."/>
            <person name="Salamov A."/>
            <person name="Andreopoulos B."/>
            <person name="Baker S."/>
            <person name="Barry K."/>
            <person name="Bills G."/>
            <person name="Bluhm B."/>
            <person name="Cannon C."/>
            <person name="Castanera R."/>
            <person name="Culley D."/>
            <person name="Daum C."/>
            <person name="Ezra D."/>
            <person name="Gonzalez J."/>
            <person name="Henrissat B."/>
            <person name="Kuo A."/>
            <person name="Liang C."/>
            <person name="Lipzen A."/>
            <person name="Lutzoni F."/>
            <person name="Magnuson J."/>
            <person name="Mondo S."/>
            <person name="Nolan M."/>
            <person name="Ohm R."/>
            <person name="Pangilinan J."/>
            <person name="Park H.-J."/>
            <person name="Ramirez L."/>
            <person name="Alfaro M."/>
            <person name="Sun H."/>
            <person name="Tritt A."/>
            <person name="Yoshinaga Y."/>
            <person name="Zwiers L.-H."/>
            <person name="Turgeon B."/>
            <person name="Goodwin S."/>
            <person name="Spatafora J."/>
            <person name="Crous P."/>
            <person name="Grigoriev I."/>
        </authorList>
    </citation>
    <scope>NUCLEOTIDE SEQUENCE</scope>
    <source>
        <strain evidence="2">CBS 627.86</strain>
    </source>
</reference>